<evidence type="ECO:0000256" key="5">
    <source>
        <dbReference type="ARBA" id="ARBA00023136"/>
    </source>
</evidence>
<comment type="subcellular location">
    <subcellularLocation>
        <location evidence="1">Membrane</location>
        <topology evidence="1">Single-pass membrane protein</topology>
    </subcellularLocation>
</comment>
<evidence type="ECO:0000256" key="1">
    <source>
        <dbReference type="ARBA" id="ARBA00004167"/>
    </source>
</evidence>
<dbReference type="RefSeq" id="WP_207030477.1">
    <property type="nucleotide sequence ID" value="NZ_JAFLNM010000006.1"/>
</dbReference>
<reference evidence="7 8" key="1">
    <citation type="submission" date="2021-03" db="EMBL/GenBank/DDBJ databases">
        <title>Muricauda lutimaris sp. nov. and Muricauda ruestringensis sp. nov, two marine members of the Flavobacteriaceae isolated from deep sea sediments of Western Pacific.</title>
        <authorList>
            <person name="Zhao S."/>
            <person name="Liu R."/>
        </authorList>
    </citation>
    <scope>NUCLEOTIDE SEQUENCE [LARGE SCALE GENOMIC DNA]</scope>
    <source>
        <strain evidence="7 8">BC31-3-A3</strain>
    </source>
</reference>
<keyword evidence="4 6" id="KW-1133">Transmembrane helix</keyword>
<dbReference type="SUPFAM" id="SSF140478">
    <property type="entry name" value="LemA-like"/>
    <property type="match status" value="1"/>
</dbReference>
<dbReference type="PANTHER" id="PTHR34478">
    <property type="entry name" value="PROTEIN LEMA"/>
    <property type="match status" value="1"/>
</dbReference>
<accession>A0ABS3FKU5</accession>
<evidence type="ECO:0000313" key="7">
    <source>
        <dbReference type="EMBL" id="MBO0343522.1"/>
    </source>
</evidence>
<evidence type="ECO:0000256" key="2">
    <source>
        <dbReference type="ARBA" id="ARBA00008854"/>
    </source>
</evidence>
<evidence type="ECO:0000256" key="6">
    <source>
        <dbReference type="SAM" id="Phobius"/>
    </source>
</evidence>
<evidence type="ECO:0000256" key="4">
    <source>
        <dbReference type="ARBA" id="ARBA00022989"/>
    </source>
</evidence>
<comment type="caution">
    <text evidence="7">The sequence shown here is derived from an EMBL/GenBank/DDBJ whole genome shotgun (WGS) entry which is preliminary data.</text>
</comment>
<protein>
    <submittedName>
        <fullName evidence="7">LemA family protein</fullName>
    </submittedName>
</protein>
<name>A0ABS3FKU5_9FLAO</name>
<sequence>MTYLFIIPLSFLLICVLLYNNLISKKNKVEEAYRSIDVMLKKRTDLIPQLVNTIKGYTKHESETLISLTKLRNNIVDRDPPSELRLKLESQMDQLLGKLQITVEAYPDLKASENFLLLQSSLNEVEEQLSASRRAYNAAVYAFNNTLEMFPSNIVAKFMGYSPKTMFTIKPSEADLPKVSF</sequence>
<dbReference type="PANTHER" id="PTHR34478:SF1">
    <property type="entry name" value="PROTEIN LEMA"/>
    <property type="match status" value="1"/>
</dbReference>
<dbReference type="InterPro" id="IPR007156">
    <property type="entry name" value="MamQ_LemA"/>
</dbReference>
<keyword evidence="8" id="KW-1185">Reference proteome</keyword>
<gene>
    <name evidence="7" type="ORF">J0654_17845</name>
</gene>
<comment type="similarity">
    <text evidence="2">Belongs to the LemA family.</text>
</comment>
<dbReference type="InterPro" id="IPR023353">
    <property type="entry name" value="LemA-like_dom_sf"/>
</dbReference>
<evidence type="ECO:0000256" key="3">
    <source>
        <dbReference type="ARBA" id="ARBA00022692"/>
    </source>
</evidence>
<organism evidence="7 8">
    <name type="scientific">Flagellimonas profundi</name>
    <dbReference type="NCBI Taxonomy" id="2915620"/>
    <lineage>
        <taxon>Bacteria</taxon>
        <taxon>Pseudomonadati</taxon>
        <taxon>Bacteroidota</taxon>
        <taxon>Flavobacteriia</taxon>
        <taxon>Flavobacteriales</taxon>
        <taxon>Flavobacteriaceae</taxon>
        <taxon>Flagellimonas</taxon>
    </lineage>
</organism>
<dbReference type="Proteomes" id="UP000664807">
    <property type="component" value="Unassembled WGS sequence"/>
</dbReference>
<keyword evidence="3 6" id="KW-0812">Transmembrane</keyword>
<dbReference type="Gene3D" id="1.20.1440.20">
    <property type="entry name" value="LemA-like domain"/>
    <property type="match status" value="1"/>
</dbReference>
<keyword evidence="5 6" id="KW-0472">Membrane</keyword>
<proteinExistence type="inferred from homology"/>
<dbReference type="Pfam" id="PF04011">
    <property type="entry name" value="LemA"/>
    <property type="match status" value="1"/>
</dbReference>
<evidence type="ECO:0000313" key="8">
    <source>
        <dbReference type="Proteomes" id="UP000664807"/>
    </source>
</evidence>
<dbReference type="EMBL" id="JAFLNM010000006">
    <property type="protein sequence ID" value="MBO0343522.1"/>
    <property type="molecule type" value="Genomic_DNA"/>
</dbReference>
<feature type="transmembrane region" description="Helical" evidence="6">
    <location>
        <begin position="6"/>
        <end position="24"/>
    </location>
</feature>